<protein>
    <submittedName>
        <fullName evidence="2">Uncharacterized protein</fullName>
    </submittedName>
</protein>
<dbReference type="AlphaFoldDB" id="A0A0G4G1B6"/>
<dbReference type="EMBL" id="CDMZ01000793">
    <property type="protein sequence ID" value="CEM21620.1"/>
    <property type="molecule type" value="Genomic_DNA"/>
</dbReference>
<dbReference type="VEuPathDB" id="CryptoDB:Cvel_19692"/>
<feature type="compositionally biased region" description="Basic and acidic residues" evidence="1">
    <location>
        <begin position="1"/>
        <end position="15"/>
    </location>
</feature>
<name>A0A0G4G1B6_9ALVE</name>
<feature type="region of interest" description="Disordered" evidence="1">
    <location>
        <begin position="89"/>
        <end position="116"/>
    </location>
</feature>
<reference evidence="2" key="1">
    <citation type="submission" date="2014-11" db="EMBL/GenBank/DDBJ databases">
        <authorList>
            <person name="Otto D Thomas"/>
            <person name="Naeem Raeece"/>
        </authorList>
    </citation>
    <scope>NUCLEOTIDE SEQUENCE</scope>
</reference>
<feature type="region of interest" description="Disordered" evidence="1">
    <location>
        <begin position="1"/>
        <end position="20"/>
    </location>
</feature>
<sequence>MEIGREGHEGGHLGADRVPWNCQRGNDETVRMRVTGAHMDFKAERQKGARSSSLRKWGIGYTGTGFGGRGHEGRWNWIAGRWRSARKTYESGYSGSDKQSLTAYRDTDQAGTPPIL</sequence>
<accession>A0A0G4G1B6</accession>
<feature type="compositionally biased region" description="Polar residues" evidence="1">
    <location>
        <begin position="91"/>
        <end position="102"/>
    </location>
</feature>
<evidence type="ECO:0000256" key="1">
    <source>
        <dbReference type="SAM" id="MobiDB-lite"/>
    </source>
</evidence>
<proteinExistence type="predicted"/>
<evidence type="ECO:0000313" key="2">
    <source>
        <dbReference type="EMBL" id="CEM21620.1"/>
    </source>
</evidence>
<gene>
    <name evidence="2" type="ORF">Cvel_19692</name>
</gene>
<organism evidence="2">
    <name type="scientific">Chromera velia CCMP2878</name>
    <dbReference type="NCBI Taxonomy" id="1169474"/>
    <lineage>
        <taxon>Eukaryota</taxon>
        <taxon>Sar</taxon>
        <taxon>Alveolata</taxon>
        <taxon>Colpodellida</taxon>
        <taxon>Chromeraceae</taxon>
        <taxon>Chromera</taxon>
    </lineage>
</organism>